<reference evidence="2" key="1">
    <citation type="submission" date="2019-01" db="EMBL/GenBank/DDBJ databases">
        <title>Whole Genome Sequencing for Putative Detection of Antimicrobial Resistance and Potential Virulence Factors in Chryseobacterium indologenes isolated from Nile Tilapia in Tanzania.</title>
        <authorList>
            <person name="Mwega E."/>
            <person name="Mutoloki S."/>
            <person name="Mugimba K."/>
            <person name="Colquhoun D."/>
            <person name="Mdegela R."/>
            <person name="Evensen O."/>
            <person name="Wasteson Y."/>
        </authorList>
    </citation>
    <scope>NUCLEOTIDE SEQUENCE [LARGE SCALE GENOMIC DNA]</scope>
    <source>
        <strain evidence="2">StR 01</strain>
    </source>
</reference>
<keyword evidence="1" id="KW-0472">Membrane</keyword>
<gene>
    <name evidence="2" type="ORF">EU348_14425</name>
</gene>
<name>A0A411DPR4_CHRID</name>
<dbReference type="EMBL" id="CP035532">
    <property type="protein sequence ID" value="QBA22327.1"/>
    <property type="molecule type" value="Genomic_DNA"/>
</dbReference>
<feature type="transmembrane region" description="Helical" evidence="1">
    <location>
        <begin position="32"/>
        <end position="53"/>
    </location>
</feature>
<keyword evidence="1" id="KW-1133">Transmembrane helix</keyword>
<feature type="transmembrane region" description="Helical" evidence="1">
    <location>
        <begin position="189"/>
        <end position="211"/>
    </location>
</feature>
<proteinExistence type="predicted"/>
<accession>A0A411DPR4</accession>
<keyword evidence="1" id="KW-0812">Transmembrane</keyword>
<sequence>MTWITRTFGVLLLLVAFLLALGLPVVMSDKPVIFIVVAILYYPALAFGLYRFFLYQRRIRKRVVRKIQVDDQGIHYERADGTIDQILYHDLEKYNLSDVYDVSIRPRNKMYILNVKYNGSAADVDFDGTDAGYSYYIGNLKALRRRYIQGIVHFRPDLRIDPLVYDVYYINPSDFTFDKKKYWTEFVQTFAVMIIGCIVLGIFVLGLVKLIF</sequence>
<protein>
    <submittedName>
        <fullName evidence="2">Uncharacterized protein</fullName>
    </submittedName>
</protein>
<dbReference type="AlphaFoldDB" id="A0A411DPR4"/>
<evidence type="ECO:0000313" key="2">
    <source>
        <dbReference type="EMBL" id="QBA22327.1"/>
    </source>
</evidence>
<organism evidence="2">
    <name type="scientific">Chryseobacterium indologenes</name>
    <name type="common">Flavobacterium indologenes</name>
    <dbReference type="NCBI Taxonomy" id="253"/>
    <lineage>
        <taxon>Bacteria</taxon>
        <taxon>Pseudomonadati</taxon>
        <taxon>Bacteroidota</taxon>
        <taxon>Flavobacteriia</taxon>
        <taxon>Flavobacteriales</taxon>
        <taxon>Weeksellaceae</taxon>
        <taxon>Chryseobacterium group</taxon>
        <taxon>Chryseobacterium</taxon>
    </lineage>
</organism>
<evidence type="ECO:0000256" key="1">
    <source>
        <dbReference type="SAM" id="Phobius"/>
    </source>
</evidence>